<protein>
    <submittedName>
        <fullName evidence="1">Methylase</fullName>
    </submittedName>
</protein>
<organism evidence="1 2">
    <name type="scientific">Idiomarina zobellii</name>
    <dbReference type="NCBI Taxonomy" id="86103"/>
    <lineage>
        <taxon>Bacteria</taxon>
        <taxon>Pseudomonadati</taxon>
        <taxon>Pseudomonadota</taxon>
        <taxon>Gammaproteobacteria</taxon>
        <taxon>Alteromonadales</taxon>
        <taxon>Idiomarinaceae</taxon>
        <taxon>Idiomarina</taxon>
    </lineage>
</organism>
<keyword evidence="1" id="KW-0808">Transferase</keyword>
<dbReference type="PROSITE" id="PS51683">
    <property type="entry name" value="SAM_OMT_II"/>
    <property type="match status" value="1"/>
</dbReference>
<keyword evidence="2" id="KW-1185">Reference proteome</keyword>
<dbReference type="PANTHER" id="PTHR20974">
    <property type="entry name" value="UPF0585 PROTEIN CG18661"/>
    <property type="match status" value="1"/>
</dbReference>
<gene>
    <name evidence="1" type="ORF">AFK76_00860</name>
</gene>
<dbReference type="InterPro" id="IPR010342">
    <property type="entry name" value="DUF938"/>
</dbReference>
<dbReference type="Pfam" id="PF06080">
    <property type="entry name" value="DUF938"/>
    <property type="match status" value="1"/>
</dbReference>
<dbReference type="PANTHER" id="PTHR20974:SF0">
    <property type="entry name" value="UPF0585 PROTEIN CG18661"/>
    <property type="match status" value="1"/>
</dbReference>
<dbReference type="AlphaFoldDB" id="A0A837NJM3"/>
<proteinExistence type="predicted"/>
<dbReference type="Proteomes" id="UP000053030">
    <property type="component" value="Unassembled WGS sequence"/>
</dbReference>
<dbReference type="RefSeq" id="WP_053952422.1">
    <property type="nucleotide sequence ID" value="NZ_FNCB01000001.1"/>
</dbReference>
<evidence type="ECO:0000313" key="2">
    <source>
        <dbReference type="Proteomes" id="UP000053030"/>
    </source>
</evidence>
<comment type="caution">
    <text evidence="1">The sequence shown here is derived from an EMBL/GenBank/DDBJ whole genome shotgun (WGS) entry which is preliminary data.</text>
</comment>
<dbReference type="GO" id="GO:0032259">
    <property type="term" value="P:methylation"/>
    <property type="evidence" value="ECO:0007669"/>
    <property type="project" value="UniProtKB-KW"/>
</dbReference>
<evidence type="ECO:0000313" key="1">
    <source>
        <dbReference type="EMBL" id="KPD24945.1"/>
    </source>
</evidence>
<name>A0A837NJM3_9GAMM</name>
<dbReference type="OrthoDB" id="5563826at2"/>
<dbReference type="GO" id="GO:0008168">
    <property type="term" value="F:methyltransferase activity"/>
    <property type="evidence" value="ECO:0007669"/>
    <property type="project" value="UniProtKB-KW"/>
</dbReference>
<dbReference type="InterPro" id="IPR016461">
    <property type="entry name" value="COMT-like"/>
</dbReference>
<dbReference type="EMBL" id="LHSG01000001">
    <property type="protein sequence ID" value="KPD24945.1"/>
    <property type="molecule type" value="Genomic_DNA"/>
</dbReference>
<sequence length="195" mass="21720">MELPFSQACENNKKPILEVLEVAFANASQVLEVGSGTGQHAVYFARQLPHIEWQASDQPAYLSGVKARILKEGAPGQALPVEFDVFKEAPAGQFDALFTANTCHIMPKEGVKALFEHLGNSLKSVKRLCIYGPFNDNGQFTSESNRSFDESLKARDSQMGIRDKQWISELASQHGFHLKNTHTMPANNQLLEFQR</sequence>
<reference evidence="1 2" key="1">
    <citation type="submission" date="2015-08" db="EMBL/GenBank/DDBJ databases">
        <title>Genome sequencing and assembly of the deep-sea bacterium Idiomarina zobellii.</title>
        <authorList>
            <person name="Mithoefer S.D."/>
            <person name="Rheaume B.A."/>
            <person name="MacLea K.S."/>
        </authorList>
    </citation>
    <scope>NUCLEOTIDE SEQUENCE [LARGE SCALE GENOMIC DNA]</scope>
    <source>
        <strain evidence="1 2">KMM 231</strain>
    </source>
</reference>
<keyword evidence="1" id="KW-0489">Methyltransferase</keyword>
<dbReference type="Gene3D" id="3.40.50.150">
    <property type="entry name" value="Vaccinia Virus protein VP39"/>
    <property type="match status" value="1"/>
</dbReference>
<dbReference type="InterPro" id="IPR029063">
    <property type="entry name" value="SAM-dependent_MTases_sf"/>
</dbReference>
<accession>A0A837NJM3</accession>
<dbReference type="SUPFAM" id="SSF53335">
    <property type="entry name" value="S-adenosyl-L-methionine-dependent methyltransferases"/>
    <property type="match status" value="1"/>
</dbReference>